<keyword evidence="2" id="KW-0344">Guanine-nucleotide releasing factor</keyword>
<dbReference type="GO" id="GO:0016020">
    <property type="term" value="C:membrane"/>
    <property type="evidence" value="ECO:0007669"/>
    <property type="project" value="TreeGrafter"/>
</dbReference>
<gene>
    <name evidence="4" type="ORF">DAEQUDRAFT_667331</name>
</gene>
<dbReference type="Pfam" id="PF04421">
    <property type="entry name" value="Mss4"/>
    <property type="match status" value="1"/>
</dbReference>
<sequence>MRRELHRHALAASEPVAPPNVPAGLWEALQRSAITRNRAVGRALAAFPNGAQDLAVDEGQGTLRNKHDLLCPRSGCGSVILKSGIAALVERMSMVLEPPEHTAATLLPPLPVPPGTMNWWFITPNAMAFENIGFSKGVISEGTLSTGKRLKLLSCADCDLGPLGWCEEGGSEFWLACSRVSYRE</sequence>
<protein>
    <submittedName>
        <fullName evidence="4">Mss4-like protein</fullName>
    </submittedName>
</protein>
<reference evidence="4 5" key="1">
    <citation type="journal article" date="2016" name="Mol. Biol. Evol.">
        <title>Comparative Genomics of Early-Diverging Mushroom-Forming Fungi Provides Insights into the Origins of Lignocellulose Decay Capabilities.</title>
        <authorList>
            <person name="Nagy L.G."/>
            <person name="Riley R."/>
            <person name="Tritt A."/>
            <person name="Adam C."/>
            <person name="Daum C."/>
            <person name="Floudas D."/>
            <person name="Sun H."/>
            <person name="Yadav J.S."/>
            <person name="Pangilinan J."/>
            <person name="Larsson K.H."/>
            <person name="Matsuura K."/>
            <person name="Barry K."/>
            <person name="Labutti K."/>
            <person name="Kuo R."/>
            <person name="Ohm R.A."/>
            <person name="Bhattacharya S.S."/>
            <person name="Shirouzu T."/>
            <person name="Yoshinaga Y."/>
            <person name="Martin F.M."/>
            <person name="Grigoriev I.V."/>
            <person name="Hibbett D.S."/>
        </authorList>
    </citation>
    <scope>NUCLEOTIDE SEQUENCE [LARGE SCALE GENOMIC DNA]</scope>
    <source>
        <strain evidence="4 5">L-15889</strain>
    </source>
</reference>
<dbReference type="GO" id="GO:0007264">
    <property type="term" value="P:small GTPase-mediated signal transduction"/>
    <property type="evidence" value="ECO:0007669"/>
    <property type="project" value="InterPro"/>
</dbReference>
<dbReference type="InterPro" id="IPR011057">
    <property type="entry name" value="Mss4-like_sf"/>
</dbReference>
<evidence type="ECO:0000313" key="5">
    <source>
        <dbReference type="Proteomes" id="UP000076727"/>
    </source>
</evidence>
<dbReference type="GO" id="GO:0008270">
    <property type="term" value="F:zinc ion binding"/>
    <property type="evidence" value="ECO:0007669"/>
    <property type="project" value="TreeGrafter"/>
</dbReference>
<dbReference type="InterPro" id="IPR011323">
    <property type="entry name" value="Mss4/transl-control_tumour"/>
</dbReference>
<proteinExistence type="predicted"/>
<dbReference type="Proteomes" id="UP000076727">
    <property type="component" value="Unassembled WGS sequence"/>
</dbReference>
<dbReference type="InterPro" id="IPR007515">
    <property type="entry name" value="Mss4"/>
</dbReference>
<dbReference type="SUPFAM" id="SSF51316">
    <property type="entry name" value="Mss4-like"/>
    <property type="match status" value="1"/>
</dbReference>
<organism evidence="4 5">
    <name type="scientific">Daedalea quercina L-15889</name>
    <dbReference type="NCBI Taxonomy" id="1314783"/>
    <lineage>
        <taxon>Eukaryota</taxon>
        <taxon>Fungi</taxon>
        <taxon>Dikarya</taxon>
        <taxon>Basidiomycota</taxon>
        <taxon>Agaricomycotina</taxon>
        <taxon>Agaricomycetes</taxon>
        <taxon>Polyporales</taxon>
        <taxon>Fomitopsis</taxon>
    </lineage>
</organism>
<dbReference type="PANTHER" id="PTHR13276:SF0">
    <property type="entry name" value="GUANINE NUCLEOTIDE EXCHANGE FACTOR MSS4"/>
    <property type="match status" value="1"/>
</dbReference>
<keyword evidence="1" id="KW-0813">Transport</keyword>
<dbReference type="PROSITE" id="PS51796">
    <property type="entry name" value="MSS4"/>
    <property type="match status" value="1"/>
</dbReference>
<evidence type="ECO:0000313" key="4">
    <source>
        <dbReference type="EMBL" id="KZT70613.1"/>
    </source>
</evidence>
<keyword evidence="3" id="KW-0653">Protein transport</keyword>
<dbReference type="PANTHER" id="PTHR13276">
    <property type="entry name" value="GUANINE NUCLEOTIDE EXCHANGE FACTOR MSS4"/>
    <property type="match status" value="1"/>
</dbReference>
<dbReference type="GO" id="GO:0005829">
    <property type="term" value="C:cytosol"/>
    <property type="evidence" value="ECO:0007669"/>
    <property type="project" value="TreeGrafter"/>
</dbReference>
<dbReference type="GO" id="GO:0015031">
    <property type="term" value="P:protein transport"/>
    <property type="evidence" value="ECO:0007669"/>
    <property type="project" value="UniProtKB-KW"/>
</dbReference>
<dbReference type="Gene3D" id="2.170.150.10">
    <property type="entry name" value="Metal Binding Protein, Guanine Nucleotide Exchange Factor, Chain A"/>
    <property type="match status" value="1"/>
</dbReference>
<evidence type="ECO:0000256" key="2">
    <source>
        <dbReference type="ARBA" id="ARBA00022658"/>
    </source>
</evidence>
<evidence type="ECO:0000256" key="3">
    <source>
        <dbReference type="ARBA" id="ARBA00022927"/>
    </source>
</evidence>
<name>A0A165RDL8_9APHY</name>
<dbReference type="GO" id="GO:0006892">
    <property type="term" value="P:post-Golgi vesicle-mediated transport"/>
    <property type="evidence" value="ECO:0007669"/>
    <property type="project" value="TreeGrafter"/>
</dbReference>
<keyword evidence="5" id="KW-1185">Reference proteome</keyword>
<evidence type="ECO:0000256" key="1">
    <source>
        <dbReference type="ARBA" id="ARBA00022448"/>
    </source>
</evidence>
<dbReference type="AlphaFoldDB" id="A0A165RDL8"/>
<dbReference type="GO" id="GO:0005085">
    <property type="term" value="F:guanyl-nucleotide exchange factor activity"/>
    <property type="evidence" value="ECO:0007669"/>
    <property type="project" value="UniProtKB-KW"/>
</dbReference>
<dbReference type="OrthoDB" id="30840at2759"/>
<dbReference type="EMBL" id="KV429050">
    <property type="protein sequence ID" value="KZT70613.1"/>
    <property type="molecule type" value="Genomic_DNA"/>
</dbReference>
<accession>A0A165RDL8</accession>
<dbReference type="STRING" id="1314783.A0A165RDL8"/>